<sequence length="147" mass="16483">MHGLAQSDWTKTKCELKFSRKKTDSQLDLGLTFDPAFLTHEYVLTKPSQQPFSFLPALAGFHPALPITLLLPSSFLLSPASFALLKKSRSRITLLAPCLMIGIVCSAWGAVYKHYVDQKLLVSSDQSAVFHMFPFFFFLAARSERPD</sequence>
<evidence type="ECO:0000313" key="2">
    <source>
        <dbReference type="EMBL" id="MEQ2278943.1"/>
    </source>
</evidence>
<dbReference type="Proteomes" id="UP001469553">
    <property type="component" value="Unassembled WGS sequence"/>
</dbReference>
<keyword evidence="1" id="KW-1133">Transmembrane helix</keyword>
<feature type="transmembrane region" description="Helical" evidence="1">
    <location>
        <begin position="64"/>
        <end position="85"/>
    </location>
</feature>
<accession>A0ABV0XBX2</accession>
<reference evidence="2 3" key="1">
    <citation type="submission" date="2021-06" db="EMBL/GenBank/DDBJ databases">
        <authorList>
            <person name="Palmer J.M."/>
        </authorList>
    </citation>
    <scope>NUCLEOTIDE SEQUENCE [LARGE SCALE GENOMIC DNA]</scope>
    <source>
        <strain evidence="2 3">AS_MEX2019</strain>
        <tissue evidence="2">Muscle</tissue>
    </source>
</reference>
<dbReference type="EMBL" id="JAHRIP010000193">
    <property type="protein sequence ID" value="MEQ2278943.1"/>
    <property type="molecule type" value="Genomic_DNA"/>
</dbReference>
<proteinExistence type="predicted"/>
<gene>
    <name evidence="2" type="ORF">AMECASPLE_004518</name>
</gene>
<organism evidence="2 3">
    <name type="scientific">Ameca splendens</name>
    <dbReference type="NCBI Taxonomy" id="208324"/>
    <lineage>
        <taxon>Eukaryota</taxon>
        <taxon>Metazoa</taxon>
        <taxon>Chordata</taxon>
        <taxon>Craniata</taxon>
        <taxon>Vertebrata</taxon>
        <taxon>Euteleostomi</taxon>
        <taxon>Actinopterygii</taxon>
        <taxon>Neopterygii</taxon>
        <taxon>Teleostei</taxon>
        <taxon>Neoteleostei</taxon>
        <taxon>Acanthomorphata</taxon>
        <taxon>Ovalentaria</taxon>
        <taxon>Atherinomorphae</taxon>
        <taxon>Cyprinodontiformes</taxon>
        <taxon>Goodeidae</taxon>
        <taxon>Ameca</taxon>
    </lineage>
</organism>
<keyword evidence="3" id="KW-1185">Reference proteome</keyword>
<comment type="caution">
    <text evidence="2">The sequence shown here is derived from an EMBL/GenBank/DDBJ whole genome shotgun (WGS) entry which is preliminary data.</text>
</comment>
<evidence type="ECO:0000313" key="3">
    <source>
        <dbReference type="Proteomes" id="UP001469553"/>
    </source>
</evidence>
<protein>
    <submittedName>
        <fullName evidence="2">Uncharacterized protein</fullName>
    </submittedName>
</protein>
<name>A0ABV0XBX2_9TELE</name>
<keyword evidence="1" id="KW-0812">Transmembrane</keyword>
<feature type="transmembrane region" description="Helical" evidence="1">
    <location>
        <begin position="92"/>
        <end position="111"/>
    </location>
</feature>
<keyword evidence="1" id="KW-0472">Membrane</keyword>
<evidence type="ECO:0000256" key="1">
    <source>
        <dbReference type="SAM" id="Phobius"/>
    </source>
</evidence>